<proteinExistence type="predicted"/>
<keyword evidence="3" id="KW-1185">Reference proteome</keyword>
<feature type="region of interest" description="Disordered" evidence="1">
    <location>
        <begin position="205"/>
        <end position="231"/>
    </location>
</feature>
<evidence type="ECO:0000256" key="1">
    <source>
        <dbReference type="SAM" id="MobiDB-lite"/>
    </source>
</evidence>
<dbReference type="KEGG" id="ehx:EMIHUDRAFT_454201"/>
<dbReference type="AlphaFoldDB" id="A0A0D3KXJ7"/>
<dbReference type="PaxDb" id="2903-EOD40482"/>
<dbReference type="HOGENOM" id="CLU_1201728_0_0_1"/>
<dbReference type="GeneID" id="17285796"/>
<evidence type="ECO:0000313" key="3">
    <source>
        <dbReference type="Proteomes" id="UP000013827"/>
    </source>
</evidence>
<organism evidence="2 3">
    <name type="scientific">Emiliania huxleyi (strain CCMP1516)</name>
    <dbReference type="NCBI Taxonomy" id="280463"/>
    <lineage>
        <taxon>Eukaryota</taxon>
        <taxon>Haptista</taxon>
        <taxon>Haptophyta</taxon>
        <taxon>Prymnesiophyceae</taxon>
        <taxon>Isochrysidales</taxon>
        <taxon>Noelaerhabdaceae</taxon>
        <taxon>Emiliania</taxon>
    </lineage>
</organism>
<reference evidence="3" key="1">
    <citation type="journal article" date="2013" name="Nature">
        <title>Pan genome of the phytoplankton Emiliania underpins its global distribution.</title>
        <authorList>
            <person name="Read B.A."/>
            <person name="Kegel J."/>
            <person name="Klute M.J."/>
            <person name="Kuo A."/>
            <person name="Lefebvre S.C."/>
            <person name="Maumus F."/>
            <person name="Mayer C."/>
            <person name="Miller J."/>
            <person name="Monier A."/>
            <person name="Salamov A."/>
            <person name="Young J."/>
            <person name="Aguilar M."/>
            <person name="Claverie J.M."/>
            <person name="Frickenhaus S."/>
            <person name="Gonzalez K."/>
            <person name="Herman E.K."/>
            <person name="Lin Y.C."/>
            <person name="Napier J."/>
            <person name="Ogata H."/>
            <person name="Sarno A.F."/>
            <person name="Shmutz J."/>
            <person name="Schroeder D."/>
            <person name="de Vargas C."/>
            <person name="Verret F."/>
            <person name="von Dassow P."/>
            <person name="Valentin K."/>
            <person name="Van de Peer Y."/>
            <person name="Wheeler G."/>
            <person name="Dacks J.B."/>
            <person name="Delwiche C.F."/>
            <person name="Dyhrman S.T."/>
            <person name="Glockner G."/>
            <person name="John U."/>
            <person name="Richards T."/>
            <person name="Worden A.Z."/>
            <person name="Zhang X."/>
            <person name="Grigoriev I.V."/>
            <person name="Allen A.E."/>
            <person name="Bidle K."/>
            <person name="Borodovsky M."/>
            <person name="Bowler C."/>
            <person name="Brownlee C."/>
            <person name="Cock J.M."/>
            <person name="Elias M."/>
            <person name="Gladyshev V.N."/>
            <person name="Groth M."/>
            <person name="Guda C."/>
            <person name="Hadaegh A."/>
            <person name="Iglesias-Rodriguez M.D."/>
            <person name="Jenkins J."/>
            <person name="Jones B.M."/>
            <person name="Lawson T."/>
            <person name="Leese F."/>
            <person name="Lindquist E."/>
            <person name="Lobanov A."/>
            <person name="Lomsadze A."/>
            <person name="Malik S.B."/>
            <person name="Marsh M.E."/>
            <person name="Mackinder L."/>
            <person name="Mock T."/>
            <person name="Mueller-Roeber B."/>
            <person name="Pagarete A."/>
            <person name="Parker M."/>
            <person name="Probert I."/>
            <person name="Quesneville H."/>
            <person name="Raines C."/>
            <person name="Rensing S.A."/>
            <person name="Riano-Pachon D.M."/>
            <person name="Richier S."/>
            <person name="Rokitta S."/>
            <person name="Shiraiwa Y."/>
            <person name="Soanes D.M."/>
            <person name="van der Giezen M."/>
            <person name="Wahlund T.M."/>
            <person name="Williams B."/>
            <person name="Wilson W."/>
            <person name="Wolfe G."/>
            <person name="Wurch L.L."/>
        </authorList>
    </citation>
    <scope>NUCLEOTIDE SEQUENCE</scope>
</reference>
<dbReference type="Proteomes" id="UP000013827">
    <property type="component" value="Unassembled WGS sequence"/>
</dbReference>
<dbReference type="EnsemblProtists" id="EOD40482">
    <property type="protein sequence ID" value="EOD40482"/>
    <property type="gene ID" value="EMIHUDRAFT_454201"/>
</dbReference>
<evidence type="ECO:0000313" key="2">
    <source>
        <dbReference type="EnsemblProtists" id="EOD40482"/>
    </source>
</evidence>
<accession>A0A0D3KXJ7</accession>
<sequence length="231" mass="23871">MACEDSPAAPIFTSTPLEGPSSGRQTGRKEPRLGGPDEDSIPYERNSVESPRTPPHSRRIVSCACAGPVGRAPTVAKELAESVRRRSSSAWTKRTSPPGLPRVAQMVTFQLMECADDAIKALFAADGAGLKGKVSKKKALAQLLCDMVGAPMLSPDEAESAGARVLPKAATSSTIATSATVPALAKIVDIVSALSTARLGSQRPAWVGAGRTPDPAAGRRTSPGGRADTVC</sequence>
<name>A0A0D3KXJ7_EMIH1</name>
<protein>
    <submittedName>
        <fullName evidence="2">Uncharacterized protein</fullName>
    </submittedName>
</protein>
<dbReference type="RefSeq" id="XP_005792911.1">
    <property type="nucleotide sequence ID" value="XM_005792854.1"/>
</dbReference>
<reference evidence="2" key="2">
    <citation type="submission" date="2024-10" db="UniProtKB">
        <authorList>
            <consortium name="EnsemblProtists"/>
        </authorList>
    </citation>
    <scope>IDENTIFICATION</scope>
</reference>
<feature type="region of interest" description="Disordered" evidence="1">
    <location>
        <begin position="1"/>
        <end position="59"/>
    </location>
</feature>